<dbReference type="Gene3D" id="3.20.20.140">
    <property type="entry name" value="Metal-dependent hydrolases"/>
    <property type="match status" value="1"/>
</dbReference>
<dbReference type="RefSeq" id="WP_189563504.1">
    <property type="nucleotide sequence ID" value="NZ_BMXF01000001.1"/>
</dbReference>
<proteinExistence type="inferred from homology"/>
<name>A0A8J3G7Z5_9BACT</name>
<dbReference type="InterPro" id="IPR032466">
    <property type="entry name" value="Metal_Hydrolase"/>
</dbReference>
<protein>
    <submittedName>
        <fullName evidence="3">Amidohydrolase</fullName>
    </submittedName>
</protein>
<comment type="caution">
    <text evidence="3">The sequence shown here is derived from an EMBL/GenBank/DDBJ whole genome shotgun (WGS) entry which is preliminary data.</text>
</comment>
<evidence type="ECO:0000256" key="1">
    <source>
        <dbReference type="ARBA" id="ARBA00038310"/>
    </source>
</evidence>
<sequence length="275" mass="31620">MRIDAHQHFWYFDPIRDAWIDEQMKVIRRDFLPEDLKQVLAQNQIDGCVAVQASQDDAETEFLLKLAGENDFIKGVVGWIDLQADDLGTQLEKYQGRKLLKGFRHVLQGESEEFMLRPAFVRGVKLLHHYGYTYDILIFPNQLPNAVKLVAQCPEQRFVLDHLAKPYIKAGKIADWEKDLNALAAHENVSCKISGMITEADYRSWTYEQLVPYLDVAFEAFGPNRLMFGSDWPVCLVAGEYQAVKDIVEKYTATFSAEEKAKIFGLNAERFYNLS</sequence>
<evidence type="ECO:0000259" key="2">
    <source>
        <dbReference type="Pfam" id="PF04909"/>
    </source>
</evidence>
<evidence type="ECO:0000313" key="4">
    <source>
        <dbReference type="Proteomes" id="UP000598271"/>
    </source>
</evidence>
<dbReference type="EMBL" id="BMXF01000001">
    <property type="protein sequence ID" value="GHB60578.1"/>
    <property type="molecule type" value="Genomic_DNA"/>
</dbReference>
<dbReference type="PANTHER" id="PTHR43569">
    <property type="entry name" value="AMIDOHYDROLASE"/>
    <property type="match status" value="1"/>
</dbReference>
<organism evidence="3 4">
    <name type="scientific">Persicitalea jodogahamensis</name>
    <dbReference type="NCBI Taxonomy" id="402147"/>
    <lineage>
        <taxon>Bacteria</taxon>
        <taxon>Pseudomonadati</taxon>
        <taxon>Bacteroidota</taxon>
        <taxon>Cytophagia</taxon>
        <taxon>Cytophagales</taxon>
        <taxon>Spirosomataceae</taxon>
        <taxon>Persicitalea</taxon>
    </lineage>
</organism>
<dbReference type="SUPFAM" id="SSF51556">
    <property type="entry name" value="Metallo-dependent hydrolases"/>
    <property type="match status" value="1"/>
</dbReference>
<keyword evidence="4" id="KW-1185">Reference proteome</keyword>
<reference evidence="3 4" key="1">
    <citation type="journal article" date="2014" name="Int. J. Syst. Evol. Microbiol.">
        <title>Complete genome sequence of Corynebacterium casei LMG S-19264T (=DSM 44701T), isolated from a smear-ripened cheese.</title>
        <authorList>
            <consortium name="US DOE Joint Genome Institute (JGI-PGF)"/>
            <person name="Walter F."/>
            <person name="Albersmeier A."/>
            <person name="Kalinowski J."/>
            <person name="Ruckert C."/>
        </authorList>
    </citation>
    <scope>NUCLEOTIDE SEQUENCE [LARGE SCALE GENOMIC DNA]</scope>
    <source>
        <strain evidence="3 4">KCTC 12866</strain>
    </source>
</reference>
<dbReference type="AlphaFoldDB" id="A0A8J3G7Z5"/>
<dbReference type="Proteomes" id="UP000598271">
    <property type="component" value="Unassembled WGS sequence"/>
</dbReference>
<comment type="similarity">
    <text evidence="1">Belongs to the metallo-dependent hydrolases superfamily.</text>
</comment>
<dbReference type="PANTHER" id="PTHR43569:SF2">
    <property type="entry name" value="AMIDOHYDROLASE-RELATED DOMAIN-CONTAINING PROTEIN"/>
    <property type="match status" value="1"/>
</dbReference>
<dbReference type="Pfam" id="PF04909">
    <property type="entry name" value="Amidohydro_2"/>
    <property type="match status" value="1"/>
</dbReference>
<feature type="domain" description="Amidohydrolase-related" evidence="2">
    <location>
        <begin position="3"/>
        <end position="274"/>
    </location>
</feature>
<dbReference type="InterPro" id="IPR052350">
    <property type="entry name" value="Metallo-dep_Lactonases"/>
</dbReference>
<gene>
    <name evidence="3" type="ORF">GCM10007390_12880</name>
</gene>
<evidence type="ECO:0000313" key="3">
    <source>
        <dbReference type="EMBL" id="GHB60578.1"/>
    </source>
</evidence>
<accession>A0A8J3G7Z5</accession>
<dbReference type="GO" id="GO:0016787">
    <property type="term" value="F:hydrolase activity"/>
    <property type="evidence" value="ECO:0007669"/>
    <property type="project" value="InterPro"/>
</dbReference>
<dbReference type="InterPro" id="IPR006680">
    <property type="entry name" value="Amidohydro-rel"/>
</dbReference>